<proteinExistence type="predicted"/>
<dbReference type="OrthoDB" id="423146at2759"/>
<reference evidence="3" key="1">
    <citation type="submission" date="2022-10" db="EMBL/GenBank/DDBJ databases">
        <authorList>
            <person name="Chen Y."/>
            <person name="Dougan E. K."/>
            <person name="Chan C."/>
            <person name="Rhodes N."/>
            <person name="Thang M."/>
        </authorList>
    </citation>
    <scope>NUCLEOTIDE SEQUENCE</scope>
</reference>
<accession>A0A9P1BKC3</accession>
<keyword evidence="5" id="KW-1185">Reference proteome</keyword>
<evidence type="ECO:0000313" key="5">
    <source>
        <dbReference type="Proteomes" id="UP001152797"/>
    </source>
</evidence>
<gene>
    <name evidence="3" type="ORF">C1SCF055_LOCUS2665</name>
</gene>
<dbReference type="EMBL" id="CAMXCT030000125">
    <property type="protein sequence ID" value="CAL4761557.1"/>
    <property type="molecule type" value="Genomic_DNA"/>
</dbReference>
<sequence length="275" mass="29633">MSKIFAALSFVAVFVDARHCLYDNRPLLESCGRGCLAGPGKASCVTRCLIGKRVRSNCAQCLGNGFSCALRSCRGQCQRGFASAGCTDCVRRSCGLCSHAGKSLEEGVNQTEISQILAEVVFSAKKEELEQAFKNDEPEPEQPKSAPESEQKLAEDKAAGCYENRRALKACGTQCFSAANRGQCARRCLRDTWGMSANCANCFGDKVDCTIRKCLPKCAGSSEAWKCTNCVRTKCGRCNMNKSGEGEEMSDNVLNAVVQLATAAGNKDSEEAFYP</sequence>
<evidence type="ECO:0000256" key="1">
    <source>
        <dbReference type="SAM" id="MobiDB-lite"/>
    </source>
</evidence>
<organism evidence="3">
    <name type="scientific">Cladocopium goreaui</name>
    <dbReference type="NCBI Taxonomy" id="2562237"/>
    <lineage>
        <taxon>Eukaryota</taxon>
        <taxon>Sar</taxon>
        <taxon>Alveolata</taxon>
        <taxon>Dinophyceae</taxon>
        <taxon>Suessiales</taxon>
        <taxon>Symbiodiniaceae</taxon>
        <taxon>Cladocopium</taxon>
    </lineage>
</organism>
<keyword evidence="2" id="KW-0732">Signal</keyword>
<comment type="caution">
    <text evidence="3">The sequence shown here is derived from an EMBL/GenBank/DDBJ whole genome shotgun (WGS) entry which is preliminary data.</text>
</comment>
<evidence type="ECO:0000256" key="2">
    <source>
        <dbReference type="SAM" id="SignalP"/>
    </source>
</evidence>
<dbReference type="AlphaFoldDB" id="A0A9P1BKC3"/>
<reference evidence="4 5" key="2">
    <citation type="submission" date="2024-05" db="EMBL/GenBank/DDBJ databases">
        <authorList>
            <person name="Chen Y."/>
            <person name="Shah S."/>
            <person name="Dougan E. K."/>
            <person name="Thang M."/>
            <person name="Chan C."/>
        </authorList>
    </citation>
    <scope>NUCLEOTIDE SEQUENCE [LARGE SCALE GENOMIC DNA]</scope>
</reference>
<name>A0A9P1BKC3_9DINO</name>
<feature type="chain" id="PRO_5043269531" evidence="2">
    <location>
        <begin position="18"/>
        <end position="275"/>
    </location>
</feature>
<feature type="signal peptide" evidence="2">
    <location>
        <begin position="1"/>
        <end position="17"/>
    </location>
</feature>
<feature type="region of interest" description="Disordered" evidence="1">
    <location>
        <begin position="132"/>
        <end position="151"/>
    </location>
</feature>
<dbReference type="Proteomes" id="UP001152797">
    <property type="component" value="Unassembled WGS sequence"/>
</dbReference>
<dbReference type="EMBL" id="CAMXCT010000125">
    <property type="protein sequence ID" value="CAI3974245.1"/>
    <property type="molecule type" value="Genomic_DNA"/>
</dbReference>
<evidence type="ECO:0000313" key="4">
    <source>
        <dbReference type="EMBL" id="CAL4761557.1"/>
    </source>
</evidence>
<dbReference type="EMBL" id="CAMXCT020000125">
    <property type="protein sequence ID" value="CAL1127620.1"/>
    <property type="molecule type" value="Genomic_DNA"/>
</dbReference>
<evidence type="ECO:0000313" key="3">
    <source>
        <dbReference type="EMBL" id="CAI3974245.1"/>
    </source>
</evidence>
<protein>
    <submittedName>
        <fullName evidence="4">TNFR-Cys domain-containing protein</fullName>
    </submittedName>
</protein>